<dbReference type="RefSeq" id="WP_343759591.1">
    <property type="nucleotide sequence ID" value="NZ_BAAACG010000006.1"/>
</dbReference>
<sequence length="658" mass="76147">MWNPNFPVQLVKNFIPLDAKLIIMNDPYRHFAIYFIDFDCDGILEIVSYYTLKEKKYVMVLKNLYGIWYKIADYDLKNKFCSRSTPPKKIKLYPASIKTKEGSKWGFIDDNGNFIIKPQYDFAYDFQENGLAIVSKDDLVGIIDTSGNYIVPIKYGSIEQFSDGRSIVTYKDTYKVIDETGKIVTKNPHYTFIQNYKDERALFTKKDTNHRKEVCGYLDREGNEVIPAKYEDGTSFNSGKAIVKIHDNNYSLINKEGKILNSYSYFYVGEPREGLLQFKKSADSKYGYIDESGKIIINPIFYMAFPFLNGRAVVCTSENFADGYGLIDKMGRYVIPPKFNNMNQLGENRVSVGMALNTNKPRINLKYSIADINGNFLTNFKFNDIFRYNKGFACASDGKKTFFVNKKGNISKTLPIVKGIGILSFIGDLVSSLMDTRTSYYDKNGKLVWKQNNIIKLNNMFSIKEDKFKPTNNYFVYIPQVEGMENKLTQKRVNTKLFNLSNFYPKSFDKNVKSTYSGDFEVKFFKKDLLVLNLYGYEFPLGAAHGMPNKTYPHINLVTGEFYKLKDLFKKDSDYVKILSSLIKYQIKNEPQYSCIFPHSYKGISKDQPFYLDDNNLYIYFTPYEIAPYSAGFPTFKIPYEEIIYIINTKGSLWTSFH</sequence>
<dbReference type="EMBL" id="BAAACG010000006">
    <property type="protein sequence ID" value="GAA0736116.1"/>
    <property type="molecule type" value="Genomic_DNA"/>
</dbReference>
<evidence type="ECO:0000313" key="2">
    <source>
        <dbReference type="EMBL" id="GAA0736116.1"/>
    </source>
</evidence>
<evidence type="ECO:0000313" key="3">
    <source>
        <dbReference type="Proteomes" id="UP001501510"/>
    </source>
</evidence>
<accession>A0ABP3UJE4</accession>
<dbReference type="InterPro" id="IPR032774">
    <property type="entry name" value="WG_beta_rep"/>
</dbReference>
<reference evidence="3" key="1">
    <citation type="journal article" date="2019" name="Int. J. Syst. Evol. Microbiol.">
        <title>The Global Catalogue of Microorganisms (GCM) 10K type strain sequencing project: providing services to taxonomists for standard genome sequencing and annotation.</title>
        <authorList>
            <consortium name="The Broad Institute Genomics Platform"/>
            <consortium name="The Broad Institute Genome Sequencing Center for Infectious Disease"/>
            <person name="Wu L."/>
            <person name="Ma J."/>
        </authorList>
    </citation>
    <scope>NUCLEOTIDE SEQUENCE [LARGE SCALE GENOMIC DNA]</scope>
    <source>
        <strain evidence="3">JCM 1407</strain>
    </source>
</reference>
<dbReference type="Gene3D" id="3.30.565.40">
    <property type="entry name" value="Fervidobacterium nodosum Rt17-B1 like"/>
    <property type="match status" value="1"/>
</dbReference>
<protein>
    <recommendedName>
        <fullName evidence="1">DUF3298 domain-containing protein</fullName>
    </recommendedName>
</protein>
<dbReference type="PANTHER" id="PTHR37841">
    <property type="entry name" value="GLR2918 PROTEIN"/>
    <property type="match status" value="1"/>
</dbReference>
<keyword evidence="3" id="KW-1185">Reference proteome</keyword>
<comment type="caution">
    <text evidence="2">The sequence shown here is derived from an EMBL/GenBank/DDBJ whole genome shotgun (WGS) entry which is preliminary data.</text>
</comment>
<evidence type="ECO:0000259" key="1">
    <source>
        <dbReference type="Pfam" id="PF11738"/>
    </source>
</evidence>
<dbReference type="Pfam" id="PF14903">
    <property type="entry name" value="WG_beta_rep"/>
    <property type="match status" value="6"/>
</dbReference>
<name>A0ABP3UJE4_9CLOT</name>
<dbReference type="Pfam" id="PF11738">
    <property type="entry name" value="DUF3298"/>
    <property type="match status" value="1"/>
</dbReference>
<proteinExistence type="predicted"/>
<dbReference type="Gene3D" id="3.90.640.20">
    <property type="entry name" value="Heat-shock cognate protein, ATPase"/>
    <property type="match status" value="1"/>
</dbReference>
<feature type="domain" description="DUF3298" evidence="1">
    <location>
        <begin position="566"/>
        <end position="641"/>
    </location>
</feature>
<dbReference type="PANTHER" id="PTHR37841:SF1">
    <property type="entry name" value="DUF3298 DOMAIN-CONTAINING PROTEIN"/>
    <property type="match status" value="1"/>
</dbReference>
<gene>
    <name evidence="2" type="ORF">GCM10008906_10730</name>
</gene>
<dbReference type="Proteomes" id="UP001501510">
    <property type="component" value="Unassembled WGS sequence"/>
</dbReference>
<dbReference type="InterPro" id="IPR037126">
    <property type="entry name" value="PdaC/RsiV-like_sf"/>
</dbReference>
<dbReference type="InterPro" id="IPR021729">
    <property type="entry name" value="DUF3298"/>
</dbReference>
<organism evidence="2 3">
    <name type="scientific">Clostridium oceanicum</name>
    <dbReference type="NCBI Taxonomy" id="1543"/>
    <lineage>
        <taxon>Bacteria</taxon>
        <taxon>Bacillati</taxon>
        <taxon>Bacillota</taxon>
        <taxon>Clostridia</taxon>
        <taxon>Eubacteriales</taxon>
        <taxon>Clostridiaceae</taxon>
        <taxon>Clostridium</taxon>
    </lineage>
</organism>